<dbReference type="InterPro" id="IPR041698">
    <property type="entry name" value="Methyltransf_25"/>
</dbReference>
<dbReference type="InterPro" id="IPR051052">
    <property type="entry name" value="Diverse_substrate_MTase"/>
</dbReference>
<evidence type="ECO:0000256" key="1">
    <source>
        <dbReference type="ARBA" id="ARBA00022603"/>
    </source>
</evidence>
<keyword evidence="5" id="KW-1185">Reference proteome</keyword>
<name>A0A941INZ0_9ACTN</name>
<feature type="domain" description="Methyltransferase" evidence="3">
    <location>
        <begin position="40"/>
        <end position="125"/>
    </location>
</feature>
<dbReference type="SUPFAM" id="SSF53335">
    <property type="entry name" value="S-adenosyl-L-methionine-dependent methyltransferases"/>
    <property type="match status" value="1"/>
</dbReference>
<dbReference type="RefSeq" id="WP_212530439.1">
    <property type="nucleotide sequence ID" value="NZ_JAGSOG010000117.1"/>
</dbReference>
<dbReference type="GO" id="GO:0032259">
    <property type="term" value="P:methylation"/>
    <property type="evidence" value="ECO:0007669"/>
    <property type="project" value="UniProtKB-KW"/>
</dbReference>
<proteinExistence type="predicted"/>
<dbReference type="GO" id="GO:0008168">
    <property type="term" value="F:methyltransferase activity"/>
    <property type="evidence" value="ECO:0007669"/>
    <property type="project" value="UniProtKB-KW"/>
</dbReference>
<organism evidence="4 5">
    <name type="scientific">Actinospica durhamensis</name>
    <dbReference type="NCBI Taxonomy" id="1508375"/>
    <lineage>
        <taxon>Bacteria</taxon>
        <taxon>Bacillati</taxon>
        <taxon>Actinomycetota</taxon>
        <taxon>Actinomycetes</taxon>
        <taxon>Catenulisporales</taxon>
        <taxon>Actinospicaceae</taxon>
        <taxon>Actinospica</taxon>
    </lineage>
</organism>
<reference evidence="4" key="1">
    <citation type="submission" date="2021-04" db="EMBL/GenBank/DDBJ databases">
        <title>Genome based classification of Actinospica acidithermotolerans sp. nov., an actinobacterium isolated from an Indonesian hot spring.</title>
        <authorList>
            <person name="Kusuma A.B."/>
            <person name="Putra K.E."/>
            <person name="Nafisah S."/>
            <person name="Loh J."/>
            <person name="Nouioui I."/>
            <person name="Goodfellow M."/>
        </authorList>
    </citation>
    <scope>NUCLEOTIDE SEQUENCE</scope>
    <source>
        <strain evidence="4">CSCA 57</strain>
    </source>
</reference>
<comment type="caution">
    <text evidence="4">The sequence shown here is derived from an EMBL/GenBank/DDBJ whole genome shotgun (WGS) entry which is preliminary data.</text>
</comment>
<dbReference type="Gene3D" id="3.40.50.150">
    <property type="entry name" value="Vaccinia Virus protein VP39"/>
    <property type="match status" value="1"/>
</dbReference>
<keyword evidence="2" id="KW-0808">Transferase</keyword>
<evidence type="ECO:0000313" key="4">
    <source>
        <dbReference type="EMBL" id="MBR7835950.1"/>
    </source>
</evidence>
<gene>
    <name evidence="4" type="ORF">KDL01_21930</name>
</gene>
<accession>A0A941INZ0</accession>
<protein>
    <submittedName>
        <fullName evidence="4">Methyltransferase domain-containing protein</fullName>
    </submittedName>
</protein>
<dbReference type="AlphaFoldDB" id="A0A941INZ0"/>
<dbReference type="InterPro" id="IPR029063">
    <property type="entry name" value="SAM-dependent_MTases_sf"/>
</dbReference>
<dbReference type="Pfam" id="PF13649">
    <property type="entry name" value="Methyltransf_25"/>
    <property type="match status" value="1"/>
</dbReference>
<dbReference type="PANTHER" id="PTHR44942:SF4">
    <property type="entry name" value="METHYLTRANSFERASE TYPE 11 DOMAIN-CONTAINING PROTEIN"/>
    <property type="match status" value="1"/>
</dbReference>
<keyword evidence="1 4" id="KW-0489">Methyltransferase</keyword>
<sequence>MAREVAESFGADADRYDRARPRYPVPLLDRVLAGRPGAEVLDVGCGTGIVARQLLAAGCRVLGVDVDARMVELARQSGVEAEVAAFETWDTSGRTFDAVVSGQAWHWLELNASASKAASALRAGGRLAVFWNLFQPTAEVAAAFDAVYRTVLPENTVFSWTRPVIDAYAPILMKTADAIRASAEFGEPEEWRFTWEHVYTRDAWLDQVPTFGNSNVMPAEKLAALIDGLGAAIDELGGQFTMPYTTVAITAVRTAPTTG</sequence>
<dbReference type="Proteomes" id="UP000675781">
    <property type="component" value="Unassembled WGS sequence"/>
</dbReference>
<evidence type="ECO:0000256" key="2">
    <source>
        <dbReference type="ARBA" id="ARBA00022679"/>
    </source>
</evidence>
<evidence type="ECO:0000313" key="5">
    <source>
        <dbReference type="Proteomes" id="UP000675781"/>
    </source>
</evidence>
<dbReference type="CDD" id="cd02440">
    <property type="entry name" value="AdoMet_MTases"/>
    <property type="match status" value="1"/>
</dbReference>
<dbReference type="EMBL" id="JAGSOG010000117">
    <property type="protein sequence ID" value="MBR7835950.1"/>
    <property type="molecule type" value="Genomic_DNA"/>
</dbReference>
<dbReference type="PANTHER" id="PTHR44942">
    <property type="entry name" value="METHYLTRANSF_11 DOMAIN-CONTAINING PROTEIN"/>
    <property type="match status" value="1"/>
</dbReference>
<evidence type="ECO:0000259" key="3">
    <source>
        <dbReference type="Pfam" id="PF13649"/>
    </source>
</evidence>